<gene>
    <name evidence="1" type="ORF">LCGC14_2899550</name>
</gene>
<dbReference type="SUPFAM" id="SSF55729">
    <property type="entry name" value="Acyl-CoA N-acyltransferases (Nat)"/>
    <property type="match status" value="1"/>
</dbReference>
<accession>A0A0F8YGS0</accession>
<feature type="non-terminal residue" evidence="1">
    <location>
        <position position="1"/>
    </location>
</feature>
<evidence type="ECO:0008006" key="2">
    <source>
        <dbReference type="Google" id="ProtNLM"/>
    </source>
</evidence>
<dbReference type="EMBL" id="LAZR01057042">
    <property type="protein sequence ID" value="KKK72870.1"/>
    <property type="molecule type" value="Genomic_DNA"/>
</dbReference>
<organism evidence="1">
    <name type="scientific">marine sediment metagenome</name>
    <dbReference type="NCBI Taxonomy" id="412755"/>
    <lineage>
        <taxon>unclassified sequences</taxon>
        <taxon>metagenomes</taxon>
        <taxon>ecological metagenomes</taxon>
    </lineage>
</organism>
<dbReference type="InterPro" id="IPR016181">
    <property type="entry name" value="Acyl_CoA_acyltransferase"/>
</dbReference>
<proteinExistence type="predicted"/>
<evidence type="ECO:0000313" key="1">
    <source>
        <dbReference type="EMBL" id="KKK72870.1"/>
    </source>
</evidence>
<protein>
    <recommendedName>
        <fullName evidence="2">N-acetyltransferase domain-containing protein</fullName>
    </recommendedName>
</protein>
<comment type="caution">
    <text evidence="1">The sequence shown here is derived from an EMBL/GenBank/DDBJ whole genome shotgun (WGS) entry which is preliminary data.</text>
</comment>
<sequence>SHDCNGNVRGIPDLLSDLINNNEAYIRTHIFKIWDLKGKEILPVYIKNQIRRIRKGVTPNTGLFLDGNWFPLNPHNPNDTINAVNHIKEKLGIKDVIDEFNSFAQKLNLININHNNIKNITLNDSFIKNIGGFCNHIKTVTFFDGRINNLNINCAVDNFYYSGYDMKKLLKLVREHSHLFEDAKIRKEQISIDDINIQLLTSEQLTNGYHPCVINGNRINKSSKFHEEVTKIFGGWGYVAMHLSKPIGFIGISPKILLQRDVSGIPPDDVQAEKTLNIICIAGGGVFGYQYHNIGVASKLVKQIIEDAKQRGYQYLEGNPHDFDMSYVFKKFGFERIEWNGGGTSPQREQSFYRLKLNLNL</sequence>
<name>A0A0F8YGS0_9ZZZZ</name>
<reference evidence="1" key="1">
    <citation type="journal article" date="2015" name="Nature">
        <title>Complex archaea that bridge the gap between prokaryotes and eukaryotes.</title>
        <authorList>
            <person name="Spang A."/>
            <person name="Saw J.H."/>
            <person name="Jorgensen S.L."/>
            <person name="Zaremba-Niedzwiedzka K."/>
            <person name="Martijn J."/>
            <person name="Lind A.E."/>
            <person name="van Eijk R."/>
            <person name="Schleper C."/>
            <person name="Guy L."/>
            <person name="Ettema T.J."/>
        </authorList>
    </citation>
    <scope>NUCLEOTIDE SEQUENCE</scope>
</reference>
<dbReference type="Gene3D" id="3.40.630.30">
    <property type="match status" value="1"/>
</dbReference>
<dbReference type="AlphaFoldDB" id="A0A0F8YGS0"/>